<dbReference type="EMBL" id="JADIJS010000002">
    <property type="protein sequence ID" value="MBO1040435.1"/>
    <property type="molecule type" value="Genomic_DNA"/>
</dbReference>
<evidence type="ECO:0000313" key="1">
    <source>
        <dbReference type="EMBL" id="MBO1040435.1"/>
    </source>
</evidence>
<dbReference type="RefSeq" id="WP_207488894.1">
    <property type="nucleotide sequence ID" value="NZ_JADIJS010000002.1"/>
</dbReference>
<accession>A0ABS3K0I3</accession>
<sequence>MKCPECGGSAEAECVDVGVGLYIGEENICDCGYNSAADGRMNVGAYDDWFPELAPLIAAGQQKGTVPRCSECGEPQFMTPHGICCSNGHGGAASL</sequence>
<evidence type="ECO:0000313" key="2">
    <source>
        <dbReference type="Proteomes" id="UP000718278"/>
    </source>
</evidence>
<gene>
    <name evidence="1" type="ORF">IPV26_12250</name>
</gene>
<reference evidence="1 2" key="1">
    <citation type="submission" date="2020-10" db="EMBL/GenBank/DDBJ databases">
        <title>Genomic characterization of underground lake bacteria from Wind Cave National Park: Insight into the archetypical LuxI/LuxR and identification of LuxR solos.</title>
        <authorList>
            <person name="Wengert P.C."/>
            <person name="Savka M.A."/>
        </authorList>
    </citation>
    <scope>NUCLEOTIDE SEQUENCE [LARGE SCALE GENOMIC DNA]</scope>
    <source>
        <strain evidence="1 2">SD316</strain>
    </source>
</reference>
<dbReference type="Proteomes" id="UP000718278">
    <property type="component" value="Unassembled WGS sequence"/>
</dbReference>
<name>A0ABS3K0I3_9HYPH</name>
<proteinExistence type="predicted"/>
<keyword evidence="2" id="KW-1185">Reference proteome</keyword>
<organism evidence="1 2">
    <name type="scientific">Brucella pituitosa</name>
    <dbReference type="NCBI Taxonomy" id="571256"/>
    <lineage>
        <taxon>Bacteria</taxon>
        <taxon>Pseudomonadati</taxon>
        <taxon>Pseudomonadota</taxon>
        <taxon>Alphaproteobacteria</taxon>
        <taxon>Hyphomicrobiales</taxon>
        <taxon>Brucellaceae</taxon>
        <taxon>Brucella/Ochrobactrum group</taxon>
        <taxon>Brucella</taxon>
    </lineage>
</organism>
<protein>
    <submittedName>
        <fullName evidence="1">Uncharacterized protein</fullName>
    </submittedName>
</protein>
<comment type="caution">
    <text evidence="1">The sequence shown here is derived from an EMBL/GenBank/DDBJ whole genome shotgun (WGS) entry which is preliminary data.</text>
</comment>